<evidence type="ECO:0000313" key="2">
    <source>
        <dbReference type="EMBL" id="MDI3318339.1"/>
    </source>
</evidence>
<dbReference type="SMART" id="SM00245">
    <property type="entry name" value="TSPc"/>
    <property type="match status" value="1"/>
</dbReference>
<dbReference type="EMBL" id="JASBRG010000001">
    <property type="protein sequence ID" value="MDI3318339.1"/>
    <property type="molecule type" value="Genomic_DNA"/>
</dbReference>
<reference evidence="2 3" key="1">
    <citation type="submission" date="2023-05" db="EMBL/GenBank/DDBJ databases">
        <title>Genome sequence of Pinibacter sp. MAH-24.</title>
        <authorList>
            <person name="Huq M.A."/>
        </authorList>
    </citation>
    <scope>NUCLEOTIDE SEQUENCE [LARGE SCALE GENOMIC DNA]</scope>
    <source>
        <strain evidence="2 3">MAH-24</strain>
    </source>
</reference>
<dbReference type="InterPro" id="IPR005151">
    <property type="entry name" value="Tail-specific_protease"/>
</dbReference>
<sequence>MNAQNSSERDILLIRWINKFGSFKETKNNDEQFVDSKLRPDVEWITASNIFAELSQLLLRIKNAKRNNENYFTELEFGKGYPTFKNENSYAAVKFPDVGFRMLALYRYWNIIQYYFPYKNLIEEDWKNVLSEFIPKFINVQNELEYHLISLELIAKINDTHANIWGGNAVLGRYFGARIAAPELVFIDNKAVVKDFYDEKSEKETGLKKGDIITEVNDIKIDEIIAAKSNIMPASNHAAQLRDIAMKLFQTNDSLINIGYLRNGNADRKTLKTYPIREMNFYKKYLKKDSCFKRINPEIGYLHLGSIKSKYLPSIFETVKTTKGLIIDLRCYPSEFVVSALGQYLMPKETQFAKITEGSAEWPGLFTFKSPSTVGKTNKEYYKGKIIILINELTQSQAEYTTMAFRVAPNAKVVGSTTAGADGNVKQFYLPGGILTMISGQGIYYPDGGETQRIGIVPDVEVKPTIEGIKNGADEVLNKAIEIINK</sequence>
<organism evidence="2 3">
    <name type="scientific">Pinibacter soli</name>
    <dbReference type="NCBI Taxonomy" id="3044211"/>
    <lineage>
        <taxon>Bacteria</taxon>
        <taxon>Pseudomonadati</taxon>
        <taxon>Bacteroidota</taxon>
        <taxon>Chitinophagia</taxon>
        <taxon>Chitinophagales</taxon>
        <taxon>Chitinophagaceae</taxon>
        <taxon>Pinibacter</taxon>
    </lineage>
</organism>
<protein>
    <submittedName>
        <fullName evidence="2">S41 family peptidase</fullName>
    </submittedName>
</protein>
<dbReference type="SUPFAM" id="SSF50156">
    <property type="entry name" value="PDZ domain-like"/>
    <property type="match status" value="1"/>
</dbReference>
<dbReference type="CDD" id="cd07562">
    <property type="entry name" value="Peptidase_S41_TRI"/>
    <property type="match status" value="1"/>
</dbReference>
<accession>A0ABT6R700</accession>
<dbReference type="Gene3D" id="3.30.750.44">
    <property type="match status" value="1"/>
</dbReference>
<proteinExistence type="predicted"/>
<gene>
    <name evidence="2" type="ORF">QJ048_01075</name>
</gene>
<dbReference type="PANTHER" id="PTHR32060:SF30">
    <property type="entry name" value="CARBOXY-TERMINAL PROCESSING PROTEASE CTPA"/>
    <property type="match status" value="1"/>
</dbReference>
<dbReference type="PANTHER" id="PTHR32060">
    <property type="entry name" value="TAIL-SPECIFIC PROTEASE"/>
    <property type="match status" value="1"/>
</dbReference>
<dbReference type="InterPro" id="IPR029045">
    <property type="entry name" value="ClpP/crotonase-like_dom_sf"/>
</dbReference>
<dbReference type="SUPFAM" id="SSF52096">
    <property type="entry name" value="ClpP/crotonase"/>
    <property type="match status" value="1"/>
</dbReference>
<dbReference type="Gene3D" id="2.30.42.10">
    <property type="match status" value="1"/>
</dbReference>
<evidence type="ECO:0000259" key="1">
    <source>
        <dbReference type="SMART" id="SM00245"/>
    </source>
</evidence>
<keyword evidence="3" id="KW-1185">Reference proteome</keyword>
<dbReference type="Gene3D" id="3.90.226.10">
    <property type="entry name" value="2-enoyl-CoA Hydratase, Chain A, domain 1"/>
    <property type="match status" value="1"/>
</dbReference>
<comment type="caution">
    <text evidence="2">The sequence shown here is derived from an EMBL/GenBank/DDBJ whole genome shotgun (WGS) entry which is preliminary data.</text>
</comment>
<dbReference type="Pfam" id="PF03572">
    <property type="entry name" value="Peptidase_S41"/>
    <property type="match status" value="1"/>
</dbReference>
<dbReference type="Proteomes" id="UP001226434">
    <property type="component" value="Unassembled WGS sequence"/>
</dbReference>
<dbReference type="InterPro" id="IPR036034">
    <property type="entry name" value="PDZ_sf"/>
</dbReference>
<name>A0ABT6R700_9BACT</name>
<evidence type="ECO:0000313" key="3">
    <source>
        <dbReference type="Proteomes" id="UP001226434"/>
    </source>
</evidence>
<dbReference type="RefSeq" id="WP_282332460.1">
    <property type="nucleotide sequence ID" value="NZ_JASBRG010000001.1"/>
</dbReference>
<feature type="domain" description="Tail specific protease" evidence="1">
    <location>
        <begin position="269"/>
        <end position="463"/>
    </location>
</feature>